<comment type="caution">
    <text evidence="9">The sequence shown here is derived from an EMBL/GenBank/DDBJ whole genome shotgun (WGS) entry which is preliminary data.</text>
</comment>
<keyword evidence="10" id="KW-1185">Reference proteome</keyword>
<evidence type="ECO:0000256" key="1">
    <source>
        <dbReference type="ARBA" id="ARBA00004117"/>
    </source>
</evidence>
<dbReference type="PANTHER" id="PTHR30435:SF2">
    <property type="entry name" value="FLAGELLAR BASAL-BODY ROD PROTEIN FLGC"/>
    <property type="match status" value="1"/>
</dbReference>
<dbReference type="RefSeq" id="WP_302243230.1">
    <property type="nucleotide sequence ID" value="NZ_JAULJQ010000001.1"/>
</dbReference>
<evidence type="ECO:0000256" key="3">
    <source>
        <dbReference type="ARBA" id="ARBA00017941"/>
    </source>
</evidence>
<dbReference type="InterPro" id="IPR019776">
    <property type="entry name" value="Flagellar_basal_body_rod_CS"/>
</dbReference>
<reference evidence="9 10" key="1">
    <citation type="submission" date="2023-06" db="EMBL/GenBank/DDBJ databases">
        <title>Campylobacter magnum sp. nov., isolated from cecal contents of domestic pigs (Sus scrofa domesticus).</title>
        <authorList>
            <person name="Papic B."/>
            <person name="Gruntar I."/>
        </authorList>
    </citation>
    <scope>NUCLEOTIDE SEQUENCE [LARGE SCALE GENOMIC DNA]</scope>
    <source>
        <strain evidence="10">34484-21</strain>
    </source>
</reference>
<evidence type="ECO:0000313" key="10">
    <source>
        <dbReference type="Proteomes" id="UP001171111"/>
    </source>
</evidence>
<dbReference type="InterPro" id="IPR010930">
    <property type="entry name" value="Flg_bb/hook_C_dom"/>
</dbReference>
<keyword evidence="9" id="KW-0282">Flagellum</keyword>
<name>A0ABT8T4P7_9BACT</name>
<evidence type="ECO:0000256" key="2">
    <source>
        <dbReference type="ARBA" id="ARBA00009677"/>
    </source>
</evidence>
<gene>
    <name evidence="9" type="primary">flgC</name>
    <name evidence="9" type="ORF">Q2362_00190</name>
</gene>
<sequence>MAFLSDFDISGYGLSAQRFRMNLISSNIANANTSRTAEGGPYRRREVVFKAVDFGAQLNAKLKEKTSDIEGLTEGKNVLNTTNIVEEEMQKALGNKILRGPNGIDYLGYENPLDDPAAPQFPRPAMMSVVVDKVVRDDSDFIMKYDPQHPDANERGYVMMPNVNPVIEMADMIEATRAYQANVAAFQSAKNIATSAIDMLRQG</sequence>
<dbReference type="EMBL" id="JAULJQ010000001">
    <property type="protein sequence ID" value="MDO2408515.1"/>
    <property type="molecule type" value="Genomic_DNA"/>
</dbReference>
<evidence type="ECO:0000313" key="9">
    <source>
        <dbReference type="EMBL" id="MDO2408515.1"/>
    </source>
</evidence>
<dbReference type="Proteomes" id="UP001171111">
    <property type="component" value="Unassembled WGS sequence"/>
</dbReference>
<dbReference type="NCBIfam" id="TIGR01395">
    <property type="entry name" value="FlgC"/>
    <property type="match status" value="1"/>
</dbReference>
<comment type="subunit">
    <text evidence="5 6">The basal body constitutes a major portion of the flagellar organelle and consists of four rings (L,P,S, and M) mounted on a central rod. The rod consists of about 26 subunits of FlgG in the distal portion, and FlgB, FlgC and FlgF are thought to build up the proximal portion of the rod with about 6 subunits each.</text>
</comment>
<dbReference type="Pfam" id="PF00460">
    <property type="entry name" value="Flg_bb_rod"/>
    <property type="match status" value="1"/>
</dbReference>
<evidence type="ECO:0000259" key="7">
    <source>
        <dbReference type="Pfam" id="PF00460"/>
    </source>
</evidence>
<protein>
    <recommendedName>
        <fullName evidence="3 6">Flagellar basal-body rod protein FlgC</fullName>
    </recommendedName>
</protein>
<comment type="similarity">
    <text evidence="2">Belongs to the flagella basal body rod proteins family.</text>
</comment>
<keyword evidence="9" id="KW-0969">Cilium</keyword>
<keyword evidence="9" id="KW-0966">Cell projection</keyword>
<dbReference type="InterPro" id="IPR006299">
    <property type="entry name" value="FlgC"/>
</dbReference>
<comment type="subcellular location">
    <subcellularLocation>
        <location evidence="1 6">Bacterial flagellum basal body</location>
    </subcellularLocation>
</comment>
<organism evidence="9 10">
    <name type="scientific">Campylobacter magnus</name>
    <dbReference type="NCBI Taxonomy" id="3026462"/>
    <lineage>
        <taxon>Bacteria</taxon>
        <taxon>Pseudomonadati</taxon>
        <taxon>Campylobacterota</taxon>
        <taxon>Epsilonproteobacteria</taxon>
        <taxon>Campylobacterales</taxon>
        <taxon>Campylobacteraceae</taxon>
        <taxon>Campylobacter</taxon>
    </lineage>
</organism>
<evidence type="ECO:0000256" key="5">
    <source>
        <dbReference type="ARBA" id="ARBA00025933"/>
    </source>
</evidence>
<evidence type="ECO:0000259" key="8">
    <source>
        <dbReference type="Pfam" id="PF06429"/>
    </source>
</evidence>
<dbReference type="Pfam" id="PF06429">
    <property type="entry name" value="Flg_bbr_C"/>
    <property type="match status" value="1"/>
</dbReference>
<keyword evidence="4 6" id="KW-0975">Bacterial flagellum</keyword>
<feature type="domain" description="Flagellar basal-body/hook protein C-terminal" evidence="8">
    <location>
        <begin position="155"/>
        <end position="199"/>
    </location>
</feature>
<evidence type="ECO:0000256" key="4">
    <source>
        <dbReference type="ARBA" id="ARBA00023143"/>
    </source>
</evidence>
<dbReference type="InterPro" id="IPR001444">
    <property type="entry name" value="Flag_bb_rod_N"/>
</dbReference>
<proteinExistence type="inferred from homology"/>
<evidence type="ECO:0000256" key="6">
    <source>
        <dbReference type="RuleBase" id="RU362062"/>
    </source>
</evidence>
<feature type="domain" description="Flagellar basal body rod protein N-terminal" evidence="7">
    <location>
        <begin position="12"/>
        <end position="34"/>
    </location>
</feature>
<accession>A0ABT8T4P7</accession>
<dbReference type="PANTHER" id="PTHR30435">
    <property type="entry name" value="FLAGELLAR PROTEIN"/>
    <property type="match status" value="1"/>
</dbReference>
<dbReference type="PROSITE" id="PS00588">
    <property type="entry name" value="FLAGELLA_BB_ROD"/>
    <property type="match status" value="1"/>
</dbReference>